<sequence>MSRFSGRISKGLKEIDSFLKTPVFFGKSLKNAPPGSLVVFPYREDLLCCGLAGMIAYKQRAHAPAEGIEALIARMEKAPAGIESHKLESMPANGGLDASYLGGDLLDQLMEQVQTLKKHEVFCQLFSDQALKDRVAKVSSQLAQLAGDEDKALSICVNLSAGEMDLATDRLELLKDIAWRLSSEVLGALSGVASLMGEAALKSESCATDVYFQIHSVLSSIDRLEVRGRDSSGISLLFFMTPEDFKEWKSQVADAGLVGELESRSSHKPVLLNNGMAVREGENQVAVSITYKVAAEIGRLGDNTAFLREQVQCDKLLALLARAPMIHFTVNAHTRWASVGAITEPNCHPVDNAVEGAASKGLIYTCLNGDIDNYAELKAAYEARTGGKIPEDVTTDTKIIPLQIEKYIQKGHRLETAFRLAVNDFSGSHAIFMHTSLAPGKFFMAQRGSGQTVFVGIGEESYMPTSEVYGFVEHTQKFIKLQGEKEVEGVSGITQGQVFVLDQAKGGVEGVTACYYDGTPLPLSDDDLQRTEITTRDTDRQGFDHYFLKEISEAPLSVERTMRNRWRIVKEGGAERIIVDLDSKIVPDSLSNAFKTGEIEHVYFIGQGTAGIAAQACADIFKHYMKNSLKSVSAQKASEFSGFMLHQGDDKDSLKNTLVVAISQSGTTTDTNRTVDMVKSRGAHTLAIVNRRDSDITFKVDGVLYTSSGRDIEMSVASTKAFYSQIVAGALLGLHMARLTNMADDAFVAQEIRNLLAVPDSMRQVLANKEAIAASARALAVTKTYWASVGSGPNKAAADEIRIKLSELCYKTISSDYVEDKKHIDLSSEPLILVCAAGSPEEVLGDIIKDTAIFKAHKAAPVVIADEGENRFNDYAEFVIGVPGAPPHLAPILSTLAGHIWGYNAALALNRGSEFLFKFREKIRNYVENAAAQGQDVYELLLDQDFRESVAMFYQEFRKRILENSFPAGLCGTVPADLTLLAKYLEGRLRGPDFTIDFGVKGTPSNMLNKLFSTLSFGINQLARPVDAIKHQAKTVTVGTSRIAEKAEGLLFESVSSHGFSPDQLINKNVLVLRNLQEVVAEILGSTLYSIQGLSLLGEPTEKSTITILQKRGSSQSLPSRVEKDTRLKGTKSIIVREGNVYIGQGRKDNRSLIFIPVISGSGPSPNVIEHLLLLHVDFKKDLSLEKIIRALGGKYERIKNLVQESSVAWEDDFLARMDVEFIFGRSAEKIAEAIVSREKE</sequence>
<evidence type="ECO:0000313" key="10">
    <source>
        <dbReference type="EMBL" id="SHL03308.1"/>
    </source>
</evidence>
<dbReference type="GO" id="GO:0006002">
    <property type="term" value="P:fructose 6-phosphate metabolic process"/>
    <property type="evidence" value="ECO:0007669"/>
    <property type="project" value="TreeGrafter"/>
</dbReference>
<evidence type="ECO:0000313" key="11">
    <source>
        <dbReference type="Proteomes" id="UP000183994"/>
    </source>
</evidence>
<dbReference type="InterPro" id="IPR017932">
    <property type="entry name" value="GATase_2_dom"/>
</dbReference>
<dbReference type="SUPFAM" id="SSF53697">
    <property type="entry name" value="SIS domain"/>
    <property type="match status" value="1"/>
</dbReference>
<reference evidence="11" key="1">
    <citation type="submission" date="2016-11" db="EMBL/GenBank/DDBJ databases">
        <authorList>
            <person name="Varghese N."/>
            <person name="Submissions S."/>
        </authorList>
    </citation>
    <scope>NUCLEOTIDE SEQUENCE [LARGE SCALE GENOMIC DNA]</scope>
    <source>
        <strain evidence="11">DSM 16219</strain>
    </source>
</reference>
<keyword evidence="6" id="KW-0677">Repeat</keyword>
<dbReference type="GO" id="GO:0006487">
    <property type="term" value="P:protein N-linked glycosylation"/>
    <property type="evidence" value="ECO:0007669"/>
    <property type="project" value="TreeGrafter"/>
</dbReference>
<dbReference type="PROSITE" id="PS51278">
    <property type="entry name" value="GATASE_TYPE_2"/>
    <property type="match status" value="1"/>
</dbReference>
<evidence type="ECO:0000256" key="1">
    <source>
        <dbReference type="ARBA" id="ARBA00001031"/>
    </source>
</evidence>
<organism evidence="10 11">
    <name type="scientific">Desulfatibacillum alkenivorans DSM 16219</name>
    <dbReference type="NCBI Taxonomy" id="1121393"/>
    <lineage>
        <taxon>Bacteria</taxon>
        <taxon>Pseudomonadati</taxon>
        <taxon>Thermodesulfobacteriota</taxon>
        <taxon>Desulfobacteria</taxon>
        <taxon>Desulfobacterales</taxon>
        <taxon>Desulfatibacillaceae</taxon>
        <taxon>Desulfatibacillum</taxon>
    </lineage>
</organism>
<feature type="domain" description="Glutamine amidotransferase type-2" evidence="8">
    <location>
        <begin position="190"/>
        <end position="504"/>
    </location>
</feature>
<comment type="catalytic activity">
    <reaction evidence="1">
        <text>D-fructose 6-phosphate + L-glutamine = D-glucosamine 6-phosphate + L-glutamate</text>
        <dbReference type="Rhea" id="RHEA:13237"/>
        <dbReference type="ChEBI" id="CHEBI:29985"/>
        <dbReference type="ChEBI" id="CHEBI:58359"/>
        <dbReference type="ChEBI" id="CHEBI:58725"/>
        <dbReference type="ChEBI" id="CHEBI:61527"/>
        <dbReference type="EC" id="2.6.1.16"/>
    </reaction>
</comment>
<evidence type="ECO:0000259" key="9">
    <source>
        <dbReference type="PROSITE" id="PS51464"/>
    </source>
</evidence>
<dbReference type="InterPro" id="IPR035466">
    <property type="entry name" value="GlmS/AgaS_SIS"/>
</dbReference>
<dbReference type="PANTHER" id="PTHR10937">
    <property type="entry name" value="GLUCOSAMINE--FRUCTOSE-6-PHOSPHATE AMINOTRANSFERASE, ISOMERIZING"/>
    <property type="match status" value="1"/>
</dbReference>
<protein>
    <recommendedName>
        <fullName evidence="3">Glutamine--fructose-6-phosphate aminotransferase [isomerizing]</fullName>
        <ecNumber evidence="2">2.6.1.16</ecNumber>
    </recommendedName>
</protein>
<dbReference type="STRING" id="1121393.SAMN02745216_04501"/>
<dbReference type="Gene3D" id="3.60.20.10">
    <property type="entry name" value="Glutamine Phosphoribosylpyrophosphate, subunit 1, domain 1"/>
    <property type="match status" value="1"/>
</dbReference>
<name>A0A1M6XBL8_9BACT</name>
<feature type="domain" description="SIS" evidence="9">
    <location>
        <begin position="590"/>
        <end position="747"/>
    </location>
</feature>
<evidence type="ECO:0000256" key="4">
    <source>
        <dbReference type="ARBA" id="ARBA00022576"/>
    </source>
</evidence>
<dbReference type="PANTHER" id="PTHR10937:SF0">
    <property type="entry name" value="GLUTAMINE--FRUCTOSE-6-PHOSPHATE TRANSAMINASE (ISOMERIZING)"/>
    <property type="match status" value="1"/>
</dbReference>
<dbReference type="CDD" id="cd05008">
    <property type="entry name" value="SIS_GlmS_GlmD_1"/>
    <property type="match status" value="1"/>
</dbReference>
<dbReference type="InterPro" id="IPR029055">
    <property type="entry name" value="Ntn_hydrolases_N"/>
</dbReference>
<dbReference type="GO" id="GO:0006047">
    <property type="term" value="P:UDP-N-acetylglucosamine metabolic process"/>
    <property type="evidence" value="ECO:0007669"/>
    <property type="project" value="TreeGrafter"/>
</dbReference>
<keyword evidence="7" id="KW-0315">Glutamine amidotransferase</keyword>
<dbReference type="RefSeq" id="WP_073478495.1">
    <property type="nucleotide sequence ID" value="NZ_FQZU01000042.1"/>
</dbReference>
<dbReference type="PROSITE" id="PS51464">
    <property type="entry name" value="SIS"/>
    <property type="match status" value="1"/>
</dbReference>
<dbReference type="InterPro" id="IPR001347">
    <property type="entry name" value="SIS_dom"/>
</dbReference>
<dbReference type="AlphaFoldDB" id="A0A1M6XBL8"/>
<evidence type="ECO:0000256" key="3">
    <source>
        <dbReference type="ARBA" id="ARBA00016090"/>
    </source>
</evidence>
<evidence type="ECO:0000256" key="5">
    <source>
        <dbReference type="ARBA" id="ARBA00022679"/>
    </source>
</evidence>
<dbReference type="EMBL" id="FQZU01000042">
    <property type="protein sequence ID" value="SHL03308.1"/>
    <property type="molecule type" value="Genomic_DNA"/>
</dbReference>
<dbReference type="OrthoDB" id="9761808at2"/>
<evidence type="ECO:0000256" key="2">
    <source>
        <dbReference type="ARBA" id="ARBA00012916"/>
    </source>
</evidence>
<dbReference type="GO" id="GO:0004360">
    <property type="term" value="F:glutamine-fructose-6-phosphate transaminase (isomerizing) activity"/>
    <property type="evidence" value="ECO:0007669"/>
    <property type="project" value="UniProtKB-EC"/>
</dbReference>
<gene>
    <name evidence="10" type="ORF">SAMN02745216_04501</name>
</gene>
<dbReference type="InterPro" id="IPR046348">
    <property type="entry name" value="SIS_dom_sf"/>
</dbReference>
<dbReference type="EC" id="2.6.1.16" evidence="2"/>
<keyword evidence="5 10" id="KW-0808">Transferase</keyword>
<dbReference type="Pfam" id="PF01380">
    <property type="entry name" value="SIS"/>
    <property type="match status" value="1"/>
</dbReference>
<accession>A0A1M6XBL8</accession>
<evidence type="ECO:0000256" key="7">
    <source>
        <dbReference type="ARBA" id="ARBA00022962"/>
    </source>
</evidence>
<proteinExistence type="predicted"/>
<dbReference type="Gene3D" id="3.40.50.10490">
    <property type="entry name" value="Glucose-6-phosphate isomerase like protein, domain 1"/>
    <property type="match status" value="2"/>
</dbReference>
<dbReference type="SUPFAM" id="SSF56235">
    <property type="entry name" value="N-terminal nucleophile aminohydrolases (Ntn hydrolases)"/>
    <property type="match status" value="1"/>
</dbReference>
<evidence type="ECO:0000256" key="6">
    <source>
        <dbReference type="ARBA" id="ARBA00022737"/>
    </source>
</evidence>
<dbReference type="Proteomes" id="UP000183994">
    <property type="component" value="Unassembled WGS sequence"/>
</dbReference>
<keyword evidence="4 10" id="KW-0032">Aminotransferase</keyword>
<evidence type="ECO:0000259" key="8">
    <source>
        <dbReference type="PROSITE" id="PS51278"/>
    </source>
</evidence>
<dbReference type="GO" id="GO:0097367">
    <property type="term" value="F:carbohydrate derivative binding"/>
    <property type="evidence" value="ECO:0007669"/>
    <property type="project" value="InterPro"/>
</dbReference>
<keyword evidence="11" id="KW-1185">Reference proteome</keyword>